<dbReference type="OrthoDB" id="10498448at2759"/>
<dbReference type="VEuPathDB" id="FungiDB:MELLADRAFT_90416"/>
<dbReference type="EMBL" id="GL883126">
    <property type="protein sequence ID" value="EGG03162.1"/>
    <property type="molecule type" value="Genomic_DNA"/>
</dbReference>
<proteinExistence type="predicted"/>
<organism evidence="2">
    <name type="scientific">Melampsora larici-populina (strain 98AG31 / pathotype 3-4-7)</name>
    <name type="common">Poplar leaf rust fungus</name>
    <dbReference type="NCBI Taxonomy" id="747676"/>
    <lineage>
        <taxon>Eukaryota</taxon>
        <taxon>Fungi</taxon>
        <taxon>Dikarya</taxon>
        <taxon>Basidiomycota</taxon>
        <taxon>Pucciniomycotina</taxon>
        <taxon>Pucciniomycetes</taxon>
        <taxon>Pucciniales</taxon>
        <taxon>Melampsoraceae</taxon>
        <taxon>Melampsora</taxon>
    </lineage>
</organism>
<dbReference type="InParanoid" id="F4RWU6"/>
<dbReference type="KEGG" id="mlr:MELLADRAFT_90416"/>
<keyword evidence="2" id="KW-1185">Reference proteome</keyword>
<protein>
    <recommendedName>
        <fullName evidence="3">F-box domain-containing protein</fullName>
    </recommendedName>
</protein>
<dbReference type="HOGENOM" id="CLU_032925_1_0_1"/>
<reference evidence="2" key="1">
    <citation type="journal article" date="2011" name="Proc. Natl. Acad. Sci. U.S.A.">
        <title>Obligate biotrophy features unraveled by the genomic analysis of rust fungi.</title>
        <authorList>
            <person name="Duplessis S."/>
            <person name="Cuomo C.A."/>
            <person name="Lin Y.-C."/>
            <person name="Aerts A."/>
            <person name="Tisserant E."/>
            <person name="Veneault-Fourrey C."/>
            <person name="Joly D.L."/>
            <person name="Hacquard S."/>
            <person name="Amselem J."/>
            <person name="Cantarel B.L."/>
            <person name="Chiu R."/>
            <person name="Coutinho P.M."/>
            <person name="Feau N."/>
            <person name="Field M."/>
            <person name="Frey P."/>
            <person name="Gelhaye E."/>
            <person name="Goldberg J."/>
            <person name="Grabherr M.G."/>
            <person name="Kodira C.D."/>
            <person name="Kohler A."/>
            <person name="Kuees U."/>
            <person name="Lindquist E.A."/>
            <person name="Lucas S.M."/>
            <person name="Mago R."/>
            <person name="Mauceli E."/>
            <person name="Morin E."/>
            <person name="Murat C."/>
            <person name="Pangilinan J.L."/>
            <person name="Park R."/>
            <person name="Pearson M."/>
            <person name="Quesneville H."/>
            <person name="Rouhier N."/>
            <person name="Sakthikumar S."/>
            <person name="Salamov A.A."/>
            <person name="Schmutz J."/>
            <person name="Selles B."/>
            <person name="Shapiro H."/>
            <person name="Tanguay P."/>
            <person name="Tuskan G.A."/>
            <person name="Henrissat B."/>
            <person name="Van de Peer Y."/>
            <person name="Rouze P."/>
            <person name="Ellis J.G."/>
            <person name="Dodds P.N."/>
            <person name="Schein J.E."/>
            <person name="Zhong S."/>
            <person name="Hamelin R.C."/>
            <person name="Grigoriev I.V."/>
            <person name="Szabo L.J."/>
            <person name="Martin F."/>
        </authorList>
    </citation>
    <scope>NUCLEOTIDE SEQUENCE [LARGE SCALE GENOMIC DNA]</scope>
    <source>
        <strain evidence="2">98AG31 / pathotype 3-4-7</strain>
    </source>
</reference>
<evidence type="ECO:0008006" key="3">
    <source>
        <dbReference type="Google" id="ProtNLM"/>
    </source>
</evidence>
<dbReference type="GeneID" id="18935556"/>
<name>F4RWU6_MELLP</name>
<dbReference type="Proteomes" id="UP000001072">
    <property type="component" value="Unassembled WGS sequence"/>
</dbReference>
<sequence>MFSNVLSCPLIHGTSGLPVEVVGLIIAYYMEDADFLEPSLMNSANRRLLCSAPLCHLLSLRLLSKSWNDAIIPFVYKDLYLATPAMCMGILLSFNGSHRFAIFSGLRKICLSGVVFVSECVKHGSSLGGSNGNQDGRCIPGNVTNHSAIGMDLEAELIGVCGGSLEELDSILFHSVGFSPDLRVAIGGMEKLKALGIVGGMFRNTWNDSDSLVSLLNSTPSLESLSIRCASLACLKLDVGALPNLVHLCLVVERNNVGAFVDLCESEGRNVRFLELTIAAGRDQAGPIVLALKHSLEAVFIDPSPSRLPTDVLDLTFPRLRVLRCVRCDSTPASYSWLRIPVYQTMEVLVTSYRHANGYWKNLLDLMQYVPVVLPPKFKTILFVNSRGPELYDDELVQAFRYYGIKCMFTYHLTYKEVIGDELLACMAADVVILFVAF</sequence>
<evidence type="ECO:0000313" key="2">
    <source>
        <dbReference type="Proteomes" id="UP000001072"/>
    </source>
</evidence>
<dbReference type="RefSeq" id="XP_007413622.1">
    <property type="nucleotide sequence ID" value="XM_007413560.1"/>
</dbReference>
<gene>
    <name evidence="1" type="ORF">MELLADRAFT_90416</name>
</gene>
<dbReference type="AlphaFoldDB" id="F4RWU6"/>
<evidence type="ECO:0000313" key="1">
    <source>
        <dbReference type="EMBL" id="EGG03162.1"/>
    </source>
</evidence>
<accession>F4RWU6</accession>